<proteinExistence type="predicted"/>
<comment type="caution">
    <text evidence="2">The sequence shown here is derived from an EMBL/GenBank/DDBJ whole genome shotgun (WGS) entry which is preliminary data.</text>
</comment>
<name>A0A9P7SZD0_9HYPO</name>
<feature type="chain" id="PRO_5040271204" evidence="1">
    <location>
        <begin position="19"/>
        <end position="278"/>
    </location>
</feature>
<evidence type="ECO:0000256" key="1">
    <source>
        <dbReference type="SAM" id="SignalP"/>
    </source>
</evidence>
<reference evidence="2" key="1">
    <citation type="journal article" date="2020" name="bioRxiv">
        <title>Whole genome comparisons of ergot fungi reveals the divergence and evolution of species within the genus Claviceps are the result of varying mechanisms driving genome evolution and host range expansion.</title>
        <authorList>
            <person name="Wyka S.A."/>
            <person name="Mondo S.J."/>
            <person name="Liu M."/>
            <person name="Dettman J."/>
            <person name="Nalam V."/>
            <person name="Broders K.D."/>
        </authorList>
    </citation>
    <scope>NUCLEOTIDE SEQUENCE</scope>
    <source>
        <strain evidence="2">CCC 602</strain>
    </source>
</reference>
<protein>
    <submittedName>
        <fullName evidence="2">Uncharacterized protein</fullName>
    </submittedName>
</protein>
<organism evidence="2 3">
    <name type="scientific">Claviceps pusilla</name>
    <dbReference type="NCBI Taxonomy" id="123648"/>
    <lineage>
        <taxon>Eukaryota</taxon>
        <taxon>Fungi</taxon>
        <taxon>Dikarya</taxon>
        <taxon>Ascomycota</taxon>
        <taxon>Pezizomycotina</taxon>
        <taxon>Sordariomycetes</taxon>
        <taxon>Hypocreomycetidae</taxon>
        <taxon>Hypocreales</taxon>
        <taxon>Clavicipitaceae</taxon>
        <taxon>Claviceps</taxon>
    </lineage>
</organism>
<dbReference type="OrthoDB" id="3836772at2759"/>
<dbReference type="Proteomes" id="UP000748025">
    <property type="component" value="Unassembled WGS sequence"/>
</dbReference>
<keyword evidence="1" id="KW-0732">Signal</keyword>
<dbReference type="AlphaFoldDB" id="A0A9P7SZD0"/>
<evidence type="ECO:0000313" key="2">
    <source>
        <dbReference type="EMBL" id="KAG6013793.1"/>
    </source>
</evidence>
<dbReference type="EMBL" id="SRPW01000545">
    <property type="protein sequence ID" value="KAG6013793.1"/>
    <property type="molecule type" value="Genomic_DNA"/>
</dbReference>
<sequence>MKSSVLLTSLVGAGLSSAVDCPAPGFTDSQGRYSCNPAHAYPNGQTCQTIDGCLFLVDANGKPVISTPTTTAAVPTGTPNCPAPGFTDSQGRYSCNPAHAYPNGQTCQTIDGCLFLVGADGKPIISTPTTTAAVPTGTPNCPAPGFTDSQGRYSCNPAHSYPNGQTCQTIDGCLFLVGADGKPIISTPTSTTGAAQPTGGPVCPPPGSLDKQGRYSCNPAHQYPDGQICTVIDGCYLLCGSDGTPSTTSPSGPVVTAGAATMGGASMLALVAAAAALL</sequence>
<accession>A0A9P7SZD0</accession>
<gene>
    <name evidence="2" type="ORF">E4U43_007110</name>
</gene>
<feature type="signal peptide" evidence="1">
    <location>
        <begin position="1"/>
        <end position="18"/>
    </location>
</feature>
<keyword evidence="3" id="KW-1185">Reference proteome</keyword>
<evidence type="ECO:0000313" key="3">
    <source>
        <dbReference type="Proteomes" id="UP000748025"/>
    </source>
</evidence>